<dbReference type="EMBL" id="UYRR01009584">
    <property type="protein sequence ID" value="VDK24974.1"/>
    <property type="molecule type" value="Genomic_DNA"/>
</dbReference>
<dbReference type="WBParaSite" id="ASIM_0000528601-mRNA-1">
    <property type="protein sequence ID" value="ASIM_0000528601-mRNA-1"/>
    <property type="gene ID" value="ASIM_0000528601"/>
</dbReference>
<proteinExistence type="predicted"/>
<keyword evidence="2" id="KW-1185">Reference proteome</keyword>
<accession>A0A0M3JCF5</accession>
<dbReference type="Proteomes" id="UP000267096">
    <property type="component" value="Unassembled WGS sequence"/>
</dbReference>
<name>A0A0M3JCF5_ANISI</name>
<reference evidence="3" key="1">
    <citation type="submission" date="2017-02" db="UniProtKB">
        <authorList>
            <consortium name="WormBaseParasite"/>
        </authorList>
    </citation>
    <scope>IDENTIFICATION</scope>
</reference>
<organism evidence="3">
    <name type="scientific">Anisakis simplex</name>
    <name type="common">Herring worm</name>
    <dbReference type="NCBI Taxonomy" id="6269"/>
    <lineage>
        <taxon>Eukaryota</taxon>
        <taxon>Metazoa</taxon>
        <taxon>Ecdysozoa</taxon>
        <taxon>Nematoda</taxon>
        <taxon>Chromadorea</taxon>
        <taxon>Rhabditida</taxon>
        <taxon>Spirurina</taxon>
        <taxon>Ascaridomorpha</taxon>
        <taxon>Ascaridoidea</taxon>
        <taxon>Anisakidae</taxon>
        <taxon>Anisakis</taxon>
        <taxon>Anisakis simplex complex</taxon>
    </lineage>
</organism>
<protein>
    <submittedName>
        <fullName evidence="3">DUF630 domain-containing protein</fullName>
    </submittedName>
</protein>
<evidence type="ECO:0000313" key="3">
    <source>
        <dbReference type="WBParaSite" id="ASIM_0000528601-mRNA-1"/>
    </source>
</evidence>
<evidence type="ECO:0000313" key="2">
    <source>
        <dbReference type="Proteomes" id="UP000267096"/>
    </source>
</evidence>
<evidence type="ECO:0000313" key="1">
    <source>
        <dbReference type="EMBL" id="VDK24974.1"/>
    </source>
</evidence>
<sequence length="243" mass="27524">MLSIAQQLQQQQQKFAYYYRLYPQQYFVLCPSQPHDDGVPKNKSNDNGLLRSRRIQAKSDGITNAIIQYSREIYEGCHSRESVTATQRTEWNFLDEWCKLIAKKNETSRNERPKVSWTLPNSSASSFLVYSGDSTSISSSPSQKATTDGDTNRQHEMISKCKNFASKLADISGFAEKAYCFDMAASGDNIHRNYKCSLTNAYCCCGDIFVRNICEEDTNCVHRIRVASPVSEGLNRFVLVACN</sequence>
<gene>
    <name evidence="1" type="ORF">ASIM_LOCUS5084</name>
</gene>
<reference evidence="1 2" key="2">
    <citation type="submission" date="2018-11" db="EMBL/GenBank/DDBJ databases">
        <authorList>
            <consortium name="Pathogen Informatics"/>
        </authorList>
    </citation>
    <scope>NUCLEOTIDE SEQUENCE [LARGE SCALE GENOMIC DNA]</scope>
</reference>
<dbReference type="AlphaFoldDB" id="A0A0M3JCF5"/>